<sequence length="648" mass="72763">MEVAAGVVGIAGFGIQLAESVVKLKRFCSEVKGARRKLEGLTQELEVLVAVTKTLPQKQAGPSGICNALEPSLSLCNSASGELARMIDGLLEKTKRTKLTGSLKAVVFDQEIGELVGKIERTKSLLILTSNLCIPEQILGQLAPVIDAQQRADSRAVLAMAGQAYRTPSDTSLHPSPSPVAQRLAYVSDESEPTALRKTPGRRFRYRVTTWLLQCAWTLTAQRAYSGWMVSLQCHGRLPRDHPAAIACVQGDCPKMQSLLDAGQVSPHDEVGGRSLAQLAAFAGHLPMIRLLDLAGADMAVTSRDYAEVSIDMAVGRDLADHETKCSLVNEFWYGWRIDRELSQSLQCLSVALRFFENNCQLDFEEDEFIDAGLFLLYTRPLISFSVHDRLLLFNSMLHGCRELGPCLDIVRPALTDPTYFTTEIGIWHRPYLLHLLAQAFGKDCCTDDATYTGRLDALLRAGVAAVGNLHMLDQLGSGMTPLMHVIFSTSRHCQDVELNYEQQRWELKPLEKRLQQLRRALRRWLMIMQKSGVNLRNYGKLEERAFRKHWQHNQEVLREFCYSLIEILGVKYGSQPGEWDLCTTNPYDTHLEEFWMMVEDPVPTPPGSWIEDDFHDPDPNVLRISRKPLGRVVRVRDIRAYSIACRS</sequence>
<reference evidence="2 3" key="1">
    <citation type="journal article" date="2018" name="BMC Genomics">
        <title>Genomic evidence for intraspecific hybridization in a clonal and extremely halotolerant yeast.</title>
        <authorList>
            <person name="Gostincar C."/>
            <person name="Stajich J.E."/>
            <person name="Zupancic J."/>
            <person name="Zalar P."/>
            <person name="Gunde-Cimerman N."/>
        </authorList>
    </citation>
    <scope>NUCLEOTIDE SEQUENCE [LARGE SCALE GENOMIC DNA]</scope>
    <source>
        <strain evidence="2 3">EXF-6651</strain>
    </source>
</reference>
<dbReference type="VEuPathDB" id="FungiDB:BTJ68_11117"/>
<evidence type="ECO:0000313" key="2">
    <source>
        <dbReference type="EMBL" id="RMY30559.1"/>
    </source>
</evidence>
<gene>
    <name evidence="2" type="ORF">D0866_07922</name>
</gene>
<evidence type="ECO:0000313" key="3">
    <source>
        <dbReference type="Proteomes" id="UP000276864"/>
    </source>
</evidence>
<proteinExistence type="predicted"/>
<dbReference type="AlphaFoldDB" id="A0A3M7AT04"/>
<comment type="caution">
    <text evidence="2">The sequence shown here is derived from an EMBL/GenBank/DDBJ whole genome shotgun (WGS) entry which is preliminary data.</text>
</comment>
<accession>A0A3M7AT04</accession>
<organism evidence="2 3">
    <name type="scientific">Hortaea werneckii</name>
    <name type="common">Black yeast</name>
    <name type="synonym">Cladosporium werneckii</name>
    <dbReference type="NCBI Taxonomy" id="91943"/>
    <lineage>
        <taxon>Eukaryota</taxon>
        <taxon>Fungi</taxon>
        <taxon>Dikarya</taxon>
        <taxon>Ascomycota</taxon>
        <taxon>Pezizomycotina</taxon>
        <taxon>Dothideomycetes</taxon>
        <taxon>Dothideomycetidae</taxon>
        <taxon>Mycosphaerellales</taxon>
        <taxon>Teratosphaeriaceae</taxon>
        <taxon>Hortaea</taxon>
    </lineage>
</organism>
<name>A0A3M7AT04_HORWE</name>
<feature type="coiled-coil region" evidence="1">
    <location>
        <begin position="24"/>
        <end position="51"/>
    </location>
</feature>
<protein>
    <submittedName>
        <fullName evidence="2">Uncharacterized protein</fullName>
    </submittedName>
</protein>
<evidence type="ECO:0000256" key="1">
    <source>
        <dbReference type="SAM" id="Coils"/>
    </source>
</evidence>
<keyword evidence="1" id="KW-0175">Coiled coil</keyword>
<dbReference type="EMBL" id="QWIM01000834">
    <property type="protein sequence ID" value="RMY30559.1"/>
    <property type="molecule type" value="Genomic_DNA"/>
</dbReference>
<dbReference type="Proteomes" id="UP000276864">
    <property type="component" value="Unassembled WGS sequence"/>
</dbReference>